<protein>
    <submittedName>
        <fullName evidence="1">Uncharacterized protein</fullName>
    </submittedName>
</protein>
<proteinExistence type="predicted"/>
<dbReference type="AlphaFoldDB" id="A0A343TL43"/>
<dbReference type="Proteomes" id="UP000263012">
    <property type="component" value="Chromosome"/>
</dbReference>
<accession>A0A343TL43</accession>
<dbReference type="EMBL" id="CP025066">
    <property type="protein sequence ID" value="AUX09815.1"/>
    <property type="molecule type" value="Genomic_DNA"/>
</dbReference>
<reference evidence="2" key="1">
    <citation type="submission" date="2017-11" db="EMBL/GenBank/DDBJ databases">
        <title>Phenotypic and genomic properties of facultatively anaerobic sulfur-reducing natronoarchaea from hypersaline soda lakes.</title>
        <authorList>
            <person name="Sorokin D.Y."/>
            <person name="Kublanov I.V."/>
            <person name="Roman P."/>
            <person name="Sinninghe Damste J.S."/>
            <person name="Golyshin P.N."/>
            <person name="Rojo D."/>
            <person name="Ciordia S."/>
            <person name="Mena M.D.C."/>
            <person name="Ferrer M."/>
            <person name="Messina E."/>
            <person name="Smedile F."/>
            <person name="La Spada G."/>
            <person name="La Cono V."/>
            <person name="Yakimov M.M."/>
        </authorList>
    </citation>
    <scope>NUCLEOTIDE SEQUENCE [LARGE SCALE GENOMIC DNA]</scope>
    <source>
        <strain evidence="2">AArc-Sl</strain>
    </source>
</reference>
<dbReference type="RefSeq" id="WP_119819031.1">
    <property type="nucleotide sequence ID" value="NZ_CP025066.1"/>
</dbReference>
<evidence type="ECO:0000313" key="1">
    <source>
        <dbReference type="EMBL" id="AUX09815.1"/>
    </source>
</evidence>
<sequence>MVLRRHPSATCNRCDSALYYRYLEESTGWQISVTCDPEKGCGRDVVSKRAPRHHVDRPEEARAVAKRLAGEL</sequence>
<name>A0A343TL43_9EURY</name>
<evidence type="ECO:0000313" key="2">
    <source>
        <dbReference type="Proteomes" id="UP000263012"/>
    </source>
</evidence>
<dbReference type="OrthoDB" id="350726at2157"/>
<gene>
    <name evidence="1" type="ORF">AArcSl_2190</name>
</gene>
<dbReference type="GeneID" id="37878542"/>
<keyword evidence="2" id="KW-1185">Reference proteome</keyword>
<dbReference type="KEGG" id="hdf:AArcSl_2190"/>
<organism evidence="1 2">
    <name type="scientific">Halalkaliarchaeum desulfuricum</name>
    <dbReference type="NCBI Taxonomy" id="2055893"/>
    <lineage>
        <taxon>Archaea</taxon>
        <taxon>Methanobacteriati</taxon>
        <taxon>Methanobacteriota</taxon>
        <taxon>Stenosarchaea group</taxon>
        <taxon>Halobacteria</taxon>
        <taxon>Halobacteriales</taxon>
        <taxon>Haloferacaceae</taxon>
        <taxon>Halalkaliarchaeum</taxon>
    </lineage>
</organism>